<feature type="region of interest" description="Disordered" evidence="7">
    <location>
        <begin position="811"/>
        <end position="876"/>
    </location>
</feature>
<feature type="domain" description="RING-type" evidence="8">
    <location>
        <begin position="49"/>
        <end position="87"/>
    </location>
</feature>
<dbReference type="InterPro" id="IPR022782">
    <property type="entry name" value="AIP3-like_C"/>
</dbReference>
<feature type="compositionally biased region" description="Basic and acidic residues" evidence="7">
    <location>
        <begin position="649"/>
        <end position="661"/>
    </location>
</feature>
<evidence type="ECO:0000256" key="5">
    <source>
        <dbReference type="PROSITE-ProRule" id="PRU00024"/>
    </source>
</evidence>
<evidence type="ECO:0000256" key="2">
    <source>
        <dbReference type="ARBA" id="ARBA00022723"/>
    </source>
</evidence>
<feature type="region of interest" description="Disordered" evidence="7">
    <location>
        <begin position="597"/>
        <end position="663"/>
    </location>
</feature>
<dbReference type="PROSITE" id="PS50119">
    <property type="entry name" value="ZF_BBOX"/>
    <property type="match status" value="1"/>
</dbReference>
<dbReference type="PANTHER" id="PTHR22635:SF0">
    <property type="entry name" value="RING FINGER PROTEIN 207"/>
    <property type="match status" value="1"/>
</dbReference>
<dbReference type="GeneID" id="108675162"/>
<feature type="compositionally biased region" description="Basic and acidic residues" evidence="7">
    <location>
        <begin position="828"/>
        <end position="848"/>
    </location>
</feature>
<dbReference type="RefSeq" id="XP_018018642.1">
    <property type="nucleotide sequence ID" value="XM_018163153.2"/>
</dbReference>
<feature type="compositionally biased region" description="Polar residues" evidence="7">
    <location>
        <begin position="624"/>
        <end position="635"/>
    </location>
</feature>
<evidence type="ECO:0000256" key="3">
    <source>
        <dbReference type="ARBA" id="ARBA00022771"/>
    </source>
</evidence>
<dbReference type="AlphaFoldDB" id="A0A8B7NY22"/>
<feature type="compositionally biased region" description="Basic and acidic residues" evidence="7">
    <location>
        <begin position="781"/>
        <end position="794"/>
    </location>
</feature>
<dbReference type="GO" id="GO:0008270">
    <property type="term" value="F:zinc ion binding"/>
    <property type="evidence" value="ECO:0007669"/>
    <property type="project" value="UniProtKB-KW"/>
</dbReference>
<name>A0A8B7NY22_HYAAZ</name>
<dbReference type="InterPro" id="IPR017907">
    <property type="entry name" value="Znf_RING_CS"/>
</dbReference>
<dbReference type="OMA" id="EERAPCA"/>
<evidence type="ECO:0000313" key="11">
    <source>
        <dbReference type="RefSeq" id="XP_018018642.1"/>
    </source>
</evidence>
<keyword evidence="4" id="KW-0862">Zinc</keyword>
<dbReference type="GO" id="GO:0030544">
    <property type="term" value="F:Hsp70 protein binding"/>
    <property type="evidence" value="ECO:0007669"/>
    <property type="project" value="InterPro"/>
</dbReference>
<dbReference type="GO" id="GO:0048471">
    <property type="term" value="C:perinuclear region of cytoplasm"/>
    <property type="evidence" value="ECO:0007669"/>
    <property type="project" value="TreeGrafter"/>
</dbReference>
<evidence type="ECO:0000259" key="9">
    <source>
        <dbReference type="PROSITE" id="PS50119"/>
    </source>
</evidence>
<dbReference type="InterPro" id="IPR001841">
    <property type="entry name" value="Znf_RING"/>
</dbReference>
<dbReference type="CDD" id="cd19814">
    <property type="entry name" value="Bbox1_RNF207-like"/>
    <property type="match status" value="1"/>
</dbReference>
<keyword evidence="3 5" id="KW-0863">Zinc-finger</keyword>
<dbReference type="Gene3D" id="3.30.160.60">
    <property type="entry name" value="Classic Zinc Finger"/>
    <property type="match status" value="1"/>
</dbReference>
<protein>
    <recommendedName>
        <fullName evidence="1">RING finger protein 207</fullName>
    </recommendedName>
</protein>
<dbReference type="SMART" id="SM00184">
    <property type="entry name" value="RING"/>
    <property type="match status" value="1"/>
</dbReference>
<evidence type="ECO:0000256" key="4">
    <source>
        <dbReference type="ARBA" id="ARBA00022833"/>
    </source>
</evidence>
<evidence type="ECO:0000256" key="1">
    <source>
        <dbReference type="ARBA" id="ARBA00021526"/>
    </source>
</evidence>
<dbReference type="SUPFAM" id="SSF57850">
    <property type="entry name" value="RING/U-box"/>
    <property type="match status" value="1"/>
</dbReference>
<dbReference type="Pfam" id="PF00097">
    <property type="entry name" value="zf-C3HC4"/>
    <property type="match status" value="1"/>
</dbReference>
<dbReference type="Gene3D" id="1.20.58.1540">
    <property type="entry name" value="Actin interacting protein 3, C-terminal domain"/>
    <property type="match status" value="1"/>
</dbReference>
<feature type="compositionally biased region" description="Pro residues" evidence="7">
    <location>
        <begin position="381"/>
        <end position="392"/>
    </location>
</feature>
<dbReference type="InterPro" id="IPR013083">
    <property type="entry name" value="Znf_RING/FYVE/PHD"/>
</dbReference>
<feature type="region of interest" description="Disordered" evidence="7">
    <location>
        <begin position="369"/>
        <end position="396"/>
    </location>
</feature>
<sequence length="1006" mass="112214">MSKQAVTAAGAEEYASLRRAHASPPRRPVQYQEGGEDAVLQWSRNPLMCWLCDSLYDDPRLLCCYHVFCSRCLTPRVVDNRIYCPLCCKVTPAKDGALPPRDALMVFLLESTSEERAPCANCNNGNTADYFCNTCGQALCCRCREATHRARMFAAHDVVHMSKRGRDMCKKCPTHGEPYIMFSAPKHRMQCINCFRESSVEARLLCTDIDTAYTAAARKLDRGVIGIRELQSSVRDGVVLFKALLDELRTNADLEKASINTMADTLQESLRRTHEAMLREVDVQYESKDKLFRSQLSSLGSLLPIIQVHLAMCTTFAATASKHDFLDVVFLLMERLAAIAHLSHPLRPGQSSQIRSNYRQEFARSLELMSSSSKTRQPVTAPAPCPDKPPPEGQLARTPLSTLEAFTFRAPAAPAAPAKLKLADLEGPFADHCRAHEISFRELSTKFSRLKEEAQELHRDVTHRRVVARRSRVDDIVRESAALEEDVRRYAEELDDVKTAFDATWDELIQRIYAEQELLQTQMNDVANLRDENKRLTIIAQQLEPYIRSISSIMERISPRLQVPASQMLSSSQICLLGTRDPSSALVQQMIGQMAACSRSDRTEGRGCGDGASRGAALEDGPSSKASSAPETPQPQLLPDGVPLPPEPPHVRRGGEHGKEEDQQDYSARQAYGDLAADQLIPCPATPPPPPQRKLPHSREGPTSSTSSLMSLEGSSCNDVFEKSSRGDGPEAARVEKVWQRRRRGSEGSGGPTKLVAATILSKICRQHSEGSSGVRQAHRSLSDERKSSQSSKRDLADHLLARAVASFDASALPERPKSACENSNVTTREDYPADARSRARERGKDNGFQEGEEGTRRPHTRPNSGDREPVNKVNTLPVIKASQPLRLKQNNQKYRVLNDNVYAIATVARRPPVKRENIYENVICFKPKNVGWTMPTRSGFRKQNSMSVLPLMLAEEHKNFGNDSMNERRETVRKADSFEGHEEAVRTLVAQVHKNRTSRLKDVKY</sequence>
<dbReference type="OrthoDB" id="9049620at2759"/>
<dbReference type="InterPro" id="IPR018957">
    <property type="entry name" value="Znf_C3HC4_RING-type"/>
</dbReference>
<gene>
    <name evidence="11" type="primary">LOC108675162</name>
</gene>
<feature type="compositionally biased region" description="Low complexity" evidence="7">
    <location>
        <begin position="701"/>
        <end position="716"/>
    </location>
</feature>
<dbReference type="PROSITE" id="PS50089">
    <property type="entry name" value="ZF_RING_2"/>
    <property type="match status" value="1"/>
</dbReference>
<dbReference type="Gene3D" id="3.30.40.10">
    <property type="entry name" value="Zinc/RING finger domain, C3HC4 (zinc finger)"/>
    <property type="match status" value="1"/>
</dbReference>
<organism evidence="10 11">
    <name type="scientific">Hyalella azteca</name>
    <name type="common">Amphipod</name>
    <dbReference type="NCBI Taxonomy" id="294128"/>
    <lineage>
        <taxon>Eukaryota</taxon>
        <taxon>Metazoa</taxon>
        <taxon>Ecdysozoa</taxon>
        <taxon>Arthropoda</taxon>
        <taxon>Crustacea</taxon>
        <taxon>Multicrustacea</taxon>
        <taxon>Malacostraca</taxon>
        <taxon>Eumalacostraca</taxon>
        <taxon>Peracarida</taxon>
        <taxon>Amphipoda</taxon>
        <taxon>Senticaudata</taxon>
        <taxon>Talitrida</taxon>
        <taxon>Talitroidea</taxon>
        <taxon>Hyalellidae</taxon>
        <taxon>Hyalella</taxon>
    </lineage>
</organism>
<proteinExistence type="predicted"/>
<dbReference type="Proteomes" id="UP000694843">
    <property type="component" value="Unplaced"/>
</dbReference>
<keyword evidence="10" id="KW-1185">Reference proteome</keyword>
<dbReference type="KEGG" id="hazt:108675162"/>
<keyword evidence="2" id="KW-0479">Metal-binding</keyword>
<reference evidence="11" key="1">
    <citation type="submission" date="2025-08" db="UniProtKB">
        <authorList>
            <consortium name="RefSeq"/>
        </authorList>
    </citation>
    <scope>IDENTIFICATION</scope>
    <source>
        <tissue evidence="11">Whole organism</tissue>
    </source>
</reference>
<keyword evidence="6" id="KW-0175">Coiled coil</keyword>
<dbReference type="InterPro" id="IPR000315">
    <property type="entry name" value="Znf_B-box"/>
</dbReference>
<evidence type="ECO:0000256" key="6">
    <source>
        <dbReference type="SAM" id="Coils"/>
    </source>
</evidence>
<evidence type="ECO:0000256" key="7">
    <source>
        <dbReference type="SAM" id="MobiDB-lite"/>
    </source>
</evidence>
<dbReference type="InterPro" id="IPR039320">
    <property type="entry name" value="RNF207"/>
</dbReference>
<evidence type="ECO:0000313" key="10">
    <source>
        <dbReference type="Proteomes" id="UP000694843"/>
    </source>
</evidence>
<evidence type="ECO:0000259" key="8">
    <source>
        <dbReference type="PROSITE" id="PS50089"/>
    </source>
</evidence>
<accession>A0A8B7NY22</accession>
<feature type="coiled-coil region" evidence="6">
    <location>
        <begin position="440"/>
        <end position="500"/>
    </location>
</feature>
<dbReference type="SMART" id="SM00336">
    <property type="entry name" value="BBOX"/>
    <property type="match status" value="1"/>
</dbReference>
<feature type="domain" description="B box-type" evidence="9">
    <location>
        <begin position="114"/>
        <end position="161"/>
    </location>
</feature>
<feature type="region of interest" description="Disordered" evidence="7">
    <location>
        <begin position="679"/>
        <end position="794"/>
    </location>
</feature>
<dbReference type="Pfam" id="PF03915">
    <property type="entry name" value="AIP3"/>
    <property type="match status" value="1"/>
</dbReference>
<dbReference type="GO" id="GO:0044325">
    <property type="term" value="F:transmembrane transporter binding"/>
    <property type="evidence" value="ECO:0007669"/>
    <property type="project" value="TreeGrafter"/>
</dbReference>
<dbReference type="PANTHER" id="PTHR22635">
    <property type="entry name" value="RING FINGER PROTEIN 207"/>
    <property type="match status" value="1"/>
</dbReference>
<feature type="compositionally biased region" description="Basic and acidic residues" evidence="7">
    <location>
        <begin position="720"/>
        <end position="739"/>
    </location>
</feature>
<dbReference type="PROSITE" id="PS00518">
    <property type="entry name" value="ZF_RING_1"/>
    <property type="match status" value="1"/>
</dbReference>
<feature type="compositionally biased region" description="Pro residues" evidence="7">
    <location>
        <begin position="684"/>
        <end position="693"/>
    </location>
</feature>